<name>A0A7S9RIV0_9BACT</name>
<dbReference type="AlphaFoldDB" id="A0A7S9RIV0"/>
<dbReference type="Proteomes" id="UP000594404">
    <property type="component" value="Chromosome"/>
</dbReference>
<dbReference type="PROSITE" id="PS51257">
    <property type="entry name" value="PROKAR_LIPOPROTEIN"/>
    <property type="match status" value="1"/>
</dbReference>
<reference evidence="1 2" key="1">
    <citation type="journal article" date="2018" name="Emerg. Microbes Infect.">
        <title>Genomic analysis of oral Campylobacter concisus strains identified a potential bacterial molecular marker associated with active Crohn's disease.</title>
        <authorList>
            <person name="Liu F."/>
            <person name="Ma R."/>
            <person name="Tay C.Y.A."/>
            <person name="Octavia S."/>
            <person name="Lan R."/>
            <person name="Chung H.K.L."/>
            <person name="Riordan S.M."/>
            <person name="Grimm M.C."/>
            <person name="Leong R.W."/>
            <person name="Tanaka M.M."/>
            <person name="Connor S."/>
            <person name="Zhang L."/>
        </authorList>
    </citation>
    <scope>NUCLEOTIDE SEQUENCE [LARGE SCALE GENOMIC DNA]</scope>
    <source>
        <strain evidence="1 2">P1CDO3</strain>
    </source>
</reference>
<sequence>MLSNAKNILGTFLLLMFIGCGDDSYNCQNNDSVADAVRISYSMGDEFEGTKIEEIFNKMSELVKVNSIELLTIDDQNKYSTCKANFIFDPKNEKESKVIEKALIIYAEFMSNPYINVKSMNLKEKNEFSEKISQKRVEDFNEREQNMIENITKRITQENQTITYKMYDNGRGESYIQILKK</sequence>
<proteinExistence type="predicted"/>
<evidence type="ECO:0000313" key="2">
    <source>
        <dbReference type="Proteomes" id="UP000594404"/>
    </source>
</evidence>
<evidence type="ECO:0008006" key="3">
    <source>
        <dbReference type="Google" id="ProtNLM"/>
    </source>
</evidence>
<accession>A0A7S9RIV0</accession>
<organism evidence="1 2">
    <name type="scientific">Campylobacter concisus</name>
    <dbReference type="NCBI Taxonomy" id="199"/>
    <lineage>
        <taxon>Bacteria</taxon>
        <taxon>Pseudomonadati</taxon>
        <taxon>Campylobacterota</taxon>
        <taxon>Epsilonproteobacteria</taxon>
        <taxon>Campylobacterales</taxon>
        <taxon>Campylobacteraceae</taxon>
        <taxon>Campylobacter</taxon>
    </lineage>
</organism>
<gene>
    <name evidence="1" type="ORF">CVT01_09085</name>
</gene>
<protein>
    <recommendedName>
        <fullName evidence="3">Lipoprotein</fullName>
    </recommendedName>
</protein>
<evidence type="ECO:0000313" key="1">
    <source>
        <dbReference type="EMBL" id="QPH92636.1"/>
    </source>
</evidence>
<dbReference type="RefSeq" id="WP_107715092.1">
    <property type="nucleotide sequence ID" value="NZ_CABPUU010000001.1"/>
</dbReference>
<dbReference type="EMBL" id="CP049266">
    <property type="protein sequence ID" value="QPH92636.1"/>
    <property type="molecule type" value="Genomic_DNA"/>
</dbReference>